<dbReference type="AlphaFoldDB" id="A0A6G6YAV5"/>
<dbReference type="KEGG" id="spzr:G5C33_15240"/>
<dbReference type="Proteomes" id="UP000501568">
    <property type="component" value="Chromosome"/>
</dbReference>
<dbReference type="Gene3D" id="3.30.70.100">
    <property type="match status" value="1"/>
</dbReference>
<dbReference type="SMART" id="SM01034">
    <property type="entry name" value="BLUF"/>
    <property type="match status" value="1"/>
</dbReference>
<dbReference type="SUPFAM" id="SSF54975">
    <property type="entry name" value="Acylphosphatase/BLUF domain-like"/>
    <property type="match status" value="1"/>
</dbReference>
<organism evidence="2 3">
    <name type="scientific">Stakelama tenebrarum</name>
    <dbReference type="NCBI Taxonomy" id="2711215"/>
    <lineage>
        <taxon>Bacteria</taxon>
        <taxon>Pseudomonadati</taxon>
        <taxon>Pseudomonadota</taxon>
        <taxon>Alphaproteobacteria</taxon>
        <taxon>Sphingomonadales</taxon>
        <taxon>Sphingomonadaceae</taxon>
        <taxon>Stakelama</taxon>
    </lineage>
</organism>
<dbReference type="EMBL" id="CP049109">
    <property type="protein sequence ID" value="QIG81971.1"/>
    <property type="molecule type" value="Genomic_DNA"/>
</dbReference>
<evidence type="ECO:0000259" key="1">
    <source>
        <dbReference type="PROSITE" id="PS50925"/>
    </source>
</evidence>
<keyword evidence="3" id="KW-1185">Reference proteome</keyword>
<evidence type="ECO:0000313" key="2">
    <source>
        <dbReference type="EMBL" id="QIG81971.1"/>
    </source>
</evidence>
<name>A0A6G6YAV5_9SPHN</name>
<accession>A0A6G6YAV5</accession>
<dbReference type="InterPro" id="IPR036046">
    <property type="entry name" value="Acylphosphatase-like_dom_sf"/>
</dbReference>
<dbReference type="PROSITE" id="PS50925">
    <property type="entry name" value="BLUF"/>
    <property type="match status" value="1"/>
</dbReference>
<evidence type="ECO:0000313" key="3">
    <source>
        <dbReference type="Proteomes" id="UP000501568"/>
    </source>
</evidence>
<dbReference type="Pfam" id="PF04940">
    <property type="entry name" value="BLUF"/>
    <property type="match status" value="1"/>
</dbReference>
<feature type="domain" description="BLUF" evidence="1">
    <location>
        <begin position="1"/>
        <end position="91"/>
    </location>
</feature>
<proteinExistence type="predicted"/>
<dbReference type="InterPro" id="IPR007024">
    <property type="entry name" value="BLUF_domain"/>
</dbReference>
<protein>
    <submittedName>
        <fullName evidence="2">BLUF domain-containing protein</fullName>
    </submittedName>
</protein>
<gene>
    <name evidence="2" type="ORF">G5C33_15240</name>
</gene>
<dbReference type="GO" id="GO:0071949">
    <property type="term" value="F:FAD binding"/>
    <property type="evidence" value="ECO:0007669"/>
    <property type="project" value="InterPro"/>
</dbReference>
<sequence>MLQIVYVSSLAPGARIDAAAMLATARRNNGRDGITGMLFADGKRFLQAMEGPPEKVETTLSRIRRDPRHRAIVVLSKRNIAQREFGAWDMAHYDRADEGDFGTRVRELTSAASPAVRATIEGFVALRTERPD</sequence>
<reference evidence="2 3" key="1">
    <citation type="submission" date="2020-02" db="EMBL/GenBank/DDBJ databases">
        <authorList>
            <person name="Zheng R.K."/>
            <person name="Sun C.M."/>
        </authorList>
    </citation>
    <scope>NUCLEOTIDE SEQUENCE [LARGE SCALE GENOMIC DNA]</scope>
    <source>
        <strain evidence="3">zrk23</strain>
    </source>
</reference>
<dbReference type="GO" id="GO:0009882">
    <property type="term" value="F:blue light photoreceptor activity"/>
    <property type="evidence" value="ECO:0007669"/>
    <property type="project" value="InterPro"/>
</dbReference>